<dbReference type="SUPFAM" id="SSF51215">
    <property type="entry name" value="Regulatory protein AraC"/>
    <property type="match status" value="1"/>
</dbReference>
<evidence type="ECO:0000313" key="7">
    <source>
        <dbReference type="Proteomes" id="UP000239415"/>
    </source>
</evidence>
<dbReference type="GO" id="GO:0043565">
    <property type="term" value="F:sequence-specific DNA binding"/>
    <property type="evidence" value="ECO:0007669"/>
    <property type="project" value="InterPro"/>
</dbReference>
<organism evidence="6 7">
    <name type="scientific">Actinoplanes italicus</name>
    <dbReference type="NCBI Taxonomy" id="113567"/>
    <lineage>
        <taxon>Bacteria</taxon>
        <taxon>Bacillati</taxon>
        <taxon>Actinomycetota</taxon>
        <taxon>Actinomycetes</taxon>
        <taxon>Micromonosporales</taxon>
        <taxon>Micromonosporaceae</taxon>
        <taxon>Actinoplanes</taxon>
    </lineage>
</organism>
<keyword evidence="4" id="KW-0804">Transcription</keyword>
<dbReference type="PANTHER" id="PTHR46796">
    <property type="entry name" value="HTH-TYPE TRANSCRIPTIONAL ACTIVATOR RHAS-RELATED"/>
    <property type="match status" value="1"/>
</dbReference>
<dbReference type="Pfam" id="PF02311">
    <property type="entry name" value="AraC_binding"/>
    <property type="match status" value="1"/>
</dbReference>
<accession>A0A2T0K2T0</accession>
<dbReference type="PROSITE" id="PS01124">
    <property type="entry name" value="HTH_ARAC_FAMILY_2"/>
    <property type="match status" value="1"/>
</dbReference>
<dbReference type="SUPFAM" id="SSF46689">
    <property type="entry name" value="Homeodomain-like"/>
    <property type="match status" value="2"/>
</dbReference>
<dbReference type="Gene3D" id="1.10.10.60">
    <property type="entry name" value="Homeodomain-like"/>
    <property type="match status" value="2"/>
</dbReference>
<evidence type="ECO:0000259" key="5">
    <source>
        <dbReference type="PROSITE" id="PS01124"/>
    </source>
</evidence>
<dbReference type="Pfam" id="PF12833">
    <property type="entry name" value="HTH_18"/>
    <property type="match status" value="1"/>
</dbReference>
<dbReference type="GO" id="GO:0003700">
    <property type="term" value="F:DNA-binding transcription factor activity"/>
    <property type="evidence" value="ECO:0007669"/>
    <property type="project" value="InterPro"/>
</dbReference>
<gene>
    <name evidence="6" type="ORF">CLV67_117194</name>
</gene>
<dbReference type="PANTHER" id="PTHR46796:SF2">
    <property type="entry name" value="TRANSCRIPTIONAL REGULATORY PROTEIN"/>
    <property type="match status" value="1"/>
</dbReference>
<reference evidence="6 7" key="1">
    <citation type="submission" date="2018-03" db="EMBL/GenBank/DDBJ databases">
        <title>Genomic Encyclopedia of Archaeal and Bacterial Type Strains, Phase II (KMG-II): from individual species to whole genera.</title>
        <authorList>
            <person name="Goeker M."/>
        </authorList>
    </citation>
    <scope>NUCLEOTIDE SEQUENCE [LARGE SCALE GENOMIC DNA]</scope>
    <source>
        <strain evidence="6 7">DSM 43146</strain>
    </source>
</reference>
<dbReference type="InterPro" id="IPR050204">
    <property type="entry name" value="AraC_XylS_family_regulators"/>
</dbReference>
<dbReference type="InterPro" id="IPR018060">
    <property type="entry name" value="HTH_AraC"/>
</dbReference>
<keyword evidence="7" id="KW-1185">Reference proteome</keyword>
<evidence type="ECO:0000256" key="1">
    <source>
        <dbReference type="ARBA" id="ARBA00023015"/>
    </source>
</evidence>
<protein>
    <submittedName>
        <fullName evidence="6">AraC family transcriptional regulator</fullName>
    </submittedName>
</protein>
<keyword evidence="2" id="KW-0238">DNA-binding</keyword>
<proteinExistence type="predicted"/>
<evidence type="ECO:0000256" key="4">
    <source>
        <dbReference type="ARBA" id="ARBA00023163"/>
    </source>
</evidence>
<feature type="domain" description="HTH araC/xylS-type" evidence="5">
    <location>
        <begin position="161"/>
        <end position="258"/>
    </location>
</feature>
<dbReference type="InterPro" id="IPR037923">
    <property type="entry name" value="HTH-like"/>
</dbReference>
<evidence type="ECO:0000256" key="2">
    <source>
        <dbReference type="ARBA" id="ARBA00023125"/>
    </source>
</evidence>
<dbReference type="InterPro" id="IPR018062">
    <property type="entry name" value="HTH_AraC-typ_CS"/>
</dbReference>
<evidence type="ECO:0000256" key="3">
    <source>
        <dbReference type="ARBA" id="ARBA00023159"/>
    </source>
</evidence>
<dbReference type="InterPro" id="IPR009057">
    <property type="entry name" value="Homeodomain-like_sf"/>
</dbReference>
<dbReference type="RefSeq" id="WP_239166343.1">
    <property type="nucleotide sequence ID" value="NZ_BOMO01000057.1"/>
</dbReference>
<dbReference type="SMART" id="SM00342">
    <property type="entry name" value="HTH_ARAC"/>
    <property type="match status" value="1"/>
</dbReference>
<dbReference type="InterPro" id="IPR003313">
    <property type="entry name" value="AraC-bd"/>
</dbReference>
<dbReference type="PROSITE" id="PS00041">
    <property type="entry name" value="HTH_ARAC_FAMILY_1"/>
    <property type="match status" value="1"/>
</dbReference>
<keyword evidence="3" id="KW-0010">Activator</keyword>
<comment type="caution">
    <text evidence="6">The sequence shown here is derived from an EMBL/GenBank/DDBJ whole genome shotgun (WGS) entry which is preliminary data.</text>
</comment>
<dbReference type="Proteomes" id="UP000239415">
    <property type="component" value="Unassembled WGS sequence"/>
</dbReference>
<sequence>MHRLEAWRPPLDGVAEVLHAHFDEHAYPMHAHDTWTVLLVDDGAVRYDLDRHERGAFGDLVTVLPPRVPHNGTSARPGGFRKRVLYLDEHLLPARLIGASVDTPAIVDRDLHHAISRVHALVRTTGEELAAEGLLALALARLRSHLGDPADDRPASRAAAHALRDLLEEHIVDGLPLSAAAATLHFDVAHLVRSFRREFGMSPHQYLISRRVDTARRLILTGQPLRSVAADSGFHDQPHLNRHFKRILGVSPGRFLSAAPSS</sequence>
<evidence type="ECO:0000313" key="6">
    <source>
        <dbReference type="EMBL" id="PRX17137.1"/>
    </source>
</evidence>
<keyword evidence="1" id="KW-0805">Transcription regulation</keyword>
<dbReference type="EMBL" id="PVMZ01000017">
    <property type="protein sequence ID" value="PRX17137.1"/>
    <property type="molecule type" value="Genomic_DNA"/>
</dbReference>
<dbReference type="AlphaFoldDB" id="A0A2T0K2T0"/>
<name>A0A2T0K2T0_9ACTN</name>